<keyword evidence="1" id="KW-1133">Transmembrane helix</keyword>
<sequence>MTTEGEGRAVALQKYKIFAGVMGLLSAGLLIIGIIAVTKYPEGSFGPPYFIGCFVVGCLVYGHYILSMFLFMCCCVGTIFAAMGGLGGSSLFDEKTGYEDQEQPEQAPTLLLSHTRGAYKWAGWVRMPIYKLSRNKIECFKRTYGSNKSCLTSNNERKET</sequence>
<accession>A0ABY7E5X7</accession>
<keyword evidence="1" id="KW-0472">Membrane</keyword>
<feature type="transmembrane region" description="Helical" evidence="1">
    <location>
        <begin position="49"/>
        <end position="82"/>
    </location>
</feature>
<dbReference type="Proteomes" id="UP001164746">
    <property type="component" value="Chromosome 5"/>
</dbReference>
<keyword evidence="1" id="KW-0812">Transmembrane</keyword>
<evidence type="ECO:0000313" key="3">
    <source>
        <dbReference type="Proteomes" id="UP001164746"/>
    </source>
</evidence>
<name>A0ABY7E5X7_MYAAR</name>
<keyword evidence="3" id="KW-1185">Reference proteome</keyword>
<reference evidence="2" key="1">
    <citation type="submission" date="2022-11" db="EMBL/GenBank/DDBJ databases">
        <title>Centuries of genome instability and evolution in soft-shell clam transmissible cancer (bioRxiv).</title>
        <authorList>
            <person name="Hart S.F.M."/>
            <person name="Yonemitsu M.A."/>
            <person name="Giersch R.M."/>
            <person name="Beal B.F."/>
            <person name="Arriagada G."/>
            <person name="Davis B.W."/>
            <person name="Ostrander E.A."/>
            <person name="Goff S.P."/>
            <person name="Metzger M.J."/>
        </authorList>
    </citation>
    <scope>NUCLEOTIDE SEQUENCE</scope>
    <source>
        <strain evidence="2">MELC-2E11</strain>
        <tissue evidence="2">Siphon/mantle</tissue>
    </source>
</reference>
<gene>
    <name evidence="2" type="ORF">MAR_020804</name>
</gene>
<evidence type="ECO:0000313" key="2">
    <source>
        <dbReference type="EMBL" id="WAR05435.1"/>
    </source>
</evidence>
<proteinExistence type="predicted"/>
<organism evidence="2 3">
    <name type="scientific">Mya arenaria</name>
    <name type="common">Soft-shell clam</name>
    <dbReference type="NCBI Taxonomy" id="6604"/>
    <lineage>
        <taxon>Eukaryota</taxon>
        <taxon>Metazoa</taxon>
        <taxon>Spiralia</taxon>
        <taxon>Lophotrochozoa</taxon>
        <taxon>Mollusca</taxon>
        <taxon>Bivalvia</taxon>
        <taxon>Autobranchia</taxon>
        <taxon>Heteroconchia</taxon>
        <taxon>Euheterodonta</taxon>
        <taxon>Imparidentia</taxon>
        <taxon>Neoheterodontei</taxon>
        <taxon>Myida</taxon>
        <taxon>Myoidea</taxon>
        <taxon>Myidae</taxon>
        <taxon>Mya</taxon>
    </lineage>
</organism>
<dbReference type="EMBL" id="CP111016">
    <property type="protein sequence ID" value="WAR05435.1"/>
    <property type="molecule type" value="Genomic_DNA"/>
</dbReference>
<protein>
    <submittedName>
        <fullName evidence="2">Uncharacterized protein</fullName>
    </submittedName>
</protein>
<feature type="transmembrane region" description="Helical" evidence="1">
    <location>
        <begin position="17"/>
        <end position="37"/>
    </location>
</feature>
<feature type="non-terminal residue" evidence="2">
    <location>
        <position position="160"/>
    </location>
</feature>
<evidence type="ECO:0000256" key="1">
    <source>
        <dbReference type="SAM" id="Phobius"/>
    </source>
</evidence>